<dbReference type="AlphaFoldDB" id="A0A424YJB4"/>
<feature type="transmembrane region" description="Helical" evidence="1">
    <location>
        <begin position="20"/>
        <end position="39"/>
    </location>
</feature>
<dbReference type="InterPro" id="IPR010897">
    <property type="entry name" value="Spore_II_P"/>
</dbReference>
<dbReference type="SUPFAM" id="SSF53187">
    <property type="entry name" value="Zn-dependent exopeptidases"/>
    <property type="match status" value="1"/>
</dbReference>
<evidence type="ECO:0000313" key="3">
    <source>
        <dbReference type="Proteomes" id="UP000285138"/>
    </source>
</evidence>
<reference evidence="2 3" key="1">
    <citation type="submission" date="2018-08" db="EMBL/GenBank/DDBJ databases">
        <title>The metabolism and importance of syntrophic acetate oxidation coupled to methane or sulfide production in haloalkaline environments.</title>
        <authorList>
            <person name="Timmers P.H.A."/>
            <person name="Vavourakis C.D."/>
            <person name="Sorokin D.Y."/>
            <person name="Sinninghe Damste J.S."/>
            <person name="Muyzer G."/>
            <person name="Stams A.J.M."/>
            <person name="Plugge C.M."/>
        </authorList>
    </citation>
    <scope>NUCLEOTIDE SEQUENCE [LARGE SCALE GENOMIC DNA]</scope>
    <source>
        <strain evidence="2">MSAO_Bac1</strain>
    </source>
</reference>
<dbReference type="NCBIfam" id="TIGR02867">
    <property type="entry name" value="spore_II_P"/>
    <property type="match status" value="1"/>
</dbReference>
<dbReference type="Proteomes" id="UP000285138">
    <property type="component" value="Unassembled WGS sequence"/>
</dbReference>
<keyword evidence="1" id="KW-1133">Transmembrane helix</keyword>
<keyword evidence="1" id="KW-0472">Membrane</keyword>
<dbReference type="EMBL" id="QZAA01000006">
    <property type="protein sequence ID" value="RQD78681.1"/>
    <property type="molecule type" value="Genomic_DNA"/>
</dbReference>
<proteinExistence type="predicted"/>
<comment type="caution">
    <text evidence="2">The sequence shown here is derived from an EMBL/GenBank/DDBJ whole genome shotgun (WGS) entry which is preliminary data.</text>
</comment>
<name>A0A424YJB4_9FIRM</name>
<sequence length="381" mass="42934">MIKRSTCRRRIKYRRPQKNIPYFFIWGTLVFFLAGLLILSGRGSFSRVFYNVSPERFNTSWQVEMLKNTLGQGIPGLDRVEKEYEGEEEDEENKELVNENQSRGVINSTLYALTSIDLHDPKTFLNAQISSMQHVSFLTDHSSSLNEAAASDREGASQVEVLPEEEIPSPIGEGETRETLLEGSSPLIVIYHTHTTESFRPTSGKDFTEDLNLTVVRVAQELAQSLESNYGVKVVHNKEIHDIPRSRAYHAAIDTVKSLAKNYPEAALIIDLHRDGAAREATTATINGEKVGRTLIVQGTNFGNWQENYQLALRLHDKSEDLFPGLSRGIRKRNLVYNQDIHPRSILLEIGGHKNSLEEALGTSRYMAEVIGEVLKEGEHN</sequence>
<evidence type="ECO:0000256" key="1">
    <source>
        <dbReference type="SAM" id="Phobius"/>
    </source>
</evidence>
<gene>
    <name evidence="2" type="ORF">D5R97_00120</name>
</gene>
<protein>
    <recommendedName>
        <fullName evidence="4">Stage II sporulation protein P</fullName>
    </recommendedName>
</protein>
<keyword evidence="1" id="KW-0812">Transmembrane</keyword>
<evidence type="ECO:0000313" key="2">
    <source>
        <dbReference type="EMBL" id="RQD78681.1"/>
    </source>
</evidence>
<accession>A0A424YJB4</accession>
<dbReference type="Pfam" id="PF07454">
    <property type="entry name" value="SpoIIP"/>
    <property type="match status" value="1"/>
</dbReference>
<organism evidence="2 3">
    <name type="scientific">Candidatus Syntrophonatronum acetioxidans</name>
    <dbReference type="NCBI Taxonomy" id="1795816"/>
    <lineage>
        <taxon>Bacteria</taxon>
        <taxon>Bacillati</taxon>
        <taxon>Bacillota</taxon>
        <taxon>Clostridia</taxon>
        <taxon>Eubacteriales</taxon>
        <taxon>Syntrophomonadaceae</taxon>
        <taxon>Candidatus Syntrophonatronum</taxon>
    </lineage>
</organism>
<dbReference type="Gene3D" id="3.40.630.40">
    <property type="entry name" value="Zn-dependent exopeptidases"/>
    <property type="match status" value="1"/>
</dbReference>
<evidence type="ECO:0008006" key="4">
    <source>
        <dbReference type="Google" id="ProtNLM"/>
    </source>
</evidence>